<evidence type="ECO:0000256" key="8">
    <source>
        <dbReference type="PROSITE-ProRule" id="PRU00071"/>
    </source>
</evidence>
<dbReference type="AlphaFoldDB" id="A0A2D1PH03"/>
<feature type="region of interest" description="Disordered" evidence="10">
    <location>
        <begin position="16"/>
        <end position="43"/>
    </location>
</feature>
<keyword evidence="4 9" id="KW-0805">Transcription regulation</keyword>
<evidence type="ECO:0000256" key="4">
    <source>
        <dbReference type="ARBA" id="ARBA00023015"/>
    </source>
</evidence>
<evidence type="ECO:0000256" key="10">
    <source>
        <dbReference type="SAM" id="MobiDB-lite"/>
    </source>
</evidence>
<accession>A0A2D1PH03</accession>
<keyword evidence="1 9" id="KW-0479">Metal-binding</keyword>
<evidence type="ECO:0000256" key="2">
    <source>
        <dbReference type="ARBA" id="ARBA00022771"/>
    </source>
</evidence>
<name>A0A2D1PH03_ALLCE</name>
<dbReference type="GO" id="GO:0003700">
    <property type="term" value="F:DNA-binding transcription factor activity"/>
    <property type="evidence" value="ECO:0007669"/>
    <property type="project" value="UniProtKB-UniRule"/>
</dbReference>
<feature type="compositionally biased region" description="Low complexity" evidence="10">
    <location>
        <begin position="16"/>
        <end position="36"/>
    </location>
</feature>
<sequence>MKPFINNFPLLQDTSFPAMSSSSPPSSKSLPALKQLAPPPQEPGLKCPRCDSTNTKFCYYNNYSLSQPRHYCKTCRRYWTKGGTLRNVPVGGGSRKTRKSKSHSSSSSNVSNDPANYQLNLLPTHFVGFNYPVVAAFDNNNQFSNNNSNNNIAAFESLSSMNQDLHWRLQQQRLAMFAAENVNHVQPLSSYRVEEESKSLVNNNSSAVAATTSWFLDHRSTVAANYSVLPNGANGGVNANVNWSNGVSPWNDLQQFSALP</sequence>
<evidence type="ECO:0000259" key="11">
    <source>
        <dbReference type="PROSITE" id="PS50884"/>
    </source>
</evidence>
<evidence type="ECO:0000256" key="3">
    <source>
        <dbReference type="ARBA" id="ARBA00022833"/>
    </source>
</evidence>
<dbReference type="Pfam" id="PF02701">
    <property type="entry name" value="Zn_ribbon_Dof"/>
    <property type="match status" value="1"/>
</dbReference>
<evidence type="ECO:0000256" key="6">
    <source>
        <dbReference type="ARBA" id="ARBA00023163"/>
    </source>
</evidence>
<keyword evidence="3 9" id="KW-0862">Zinc</keyword>
<evidence type="ECO:0000256" key="5">
    <source>
        <dbReference type="ARBA" id="ARBA00023125"/>
    </source>
</evidence>
<dbReference type="InterPro" id="IPR045174">
    <property type="entry name" value="Dof"/>
</dbReference>
<keyword evidence="5 8" id="KW-0238">DNA-binding</keyword>
<feature type="domain" description="Dof-type" evidence="11">
    <location>
        <begin position="45"/>
        <end position="99"/>
    </location>
</feature>
<protein>
    <recommendedName>
        <fullName evidence="9">Dof zinc finger protein</fullName>
    </recommendedName>
</protein>
<evidence type="ECO:0000313" key="12">
    <source>
        <dbReference type="EMBL" id="ATO92533.1"/>
    </source>
</evidence>
<evidence type="ECO:0000256" key="7">
    <source>
        <dbReference type="ARBA" id="ARBA00023242"/>
    </source>
</evidence>
<dbReference type="InterPro" id="IPR003851">
    <property type="entry name" value="Znf_Dof"/>
</dbReference>
<organism evidence="12">
    <name type="scientific">Allium cepa</name>
    <name type="common">Onion</name>
    <dbReference type="NCBI Taxonomy" id="4679"/>
    <lineage>
        <taxon>Eukaryota</taxon>
        <taxon>Viridiplantae</taxon>
        <taxon>Streptophyta</taxon>
        <taxon>Embryophyta</taxon>
        <taxon>Tracheophyta</taxon>
        <taxon>Spermatophyta</taxon>
        <taxon>Magnoliopsida</taxon>
        <taxon>Liliopsida</taxon>
        <taxon>Asparagales</taxon>
        <taxon>Amaryllidaceae</taxon>
        <taxon>Allioideae</taxon>
        <taxon>Allieae</taxon>
        <taxon>Allium</taxon>
    </lineage>
</organism>
<keyword evidence="6 9" id="KW-0804">Transcription</keyword>
<proteinExistence type="evidence at transcript level"/>
<comment type="subcellular location">
    <subcellularLocation>
        <location evidence="8 9">Nucleus</location>
    </subcellularLocation>
</comment>
<dbReference type="GO" id="GO:0005634">
    <property type="term" value="C:nucleus"/>
    <property type="evidence" value="ECO:0007669"/>
    <property type="project" value="UniProtKB-SubCell"/>
</dbReference>
<comment type="function">
    <text evidence="9">Transcription factor that binds specifically to a 5'-AA[AG]G-3' consensus core sequence.</text>
</comment>
<dbReference type="EMBL" id="KY321754">
    <property type="protein sequence ID" value="ATO92533.1"/>
    <property type="molecule type" value="mRNA"/>
</dbReference>
<dbReference type="PROSITE" id="PS01361">
    <property type="entry name" value="ZF_DOF_1"/>
    <property type="match status" value="1"/>
</dbReference>
<dbReference type="PROSITE" id="PS50884">
    <property type="entry name" value="ZF_DOF_2"/>
    <property type="match status" value="1"/>
</dbReference>
<evidence type="ECO:0000256" key="1">
    <source>
        <dbReference type="ARBA" id="ARBA00022723"/>
    </source>
</evidence>
<reference evidence="12" key="1">
    <citation type="submission" date="2016-12" db="EMBL/GenBank/DDBJ databases">
        <authorList>
            <person name="Song W.-J."/>
            <person name="Kurnit D.M."/>
        </authorList>
    </citation>
    <scope>NUCLEOTIDE SEQUENCE</scope>
</reference>
<keyword evidence="7 8" id="KW-0539">Nucleus</keyword>
<dbReference type="GO" id="GO:0003677">
    <property type="term" value="F:DNA binding"/>
    <property type="evidence" value="ECO:0007669"/>
    <property type="project" value="UniProtKB-UniRule"/>
</dbReference>
<evidence type="ECO:0000256" key="9">
    <source>
        <dbReference type="RuleBase" id="RU369094"/>
    </source>
</evidence>
<dbReference type="PANTHER" id="PTHR31992">
    <property type="entry name" value="DOF ZINC FINGER PROTEIN DOF1.4-RELATED"/>
    <property type="match status" value="1"/>
</dbReference>
<feature type="region of interest" description="Disordered" evidence="10">
    <location>
        <begin position="86"/>
        <end position="113"/>
    </location>
</feature>
<keyword evidence="2 8" id="KW-0863">Zinc-finger</keyword>
<dbReference type="GO" id="GO:0008270">
    <property type="term" value="F:zinc ion binding"/>
    <property type="evidence" value="ECO:0007669"/>
    <property type="project" value="UniProtKB-KW"/>
</dbReference>